<dbReference type="InterPro" id="IPR037066">
    <property type="entry name" value="Plug_dom_sf"/>
</dbReference>
<keyword evidence="15" id="KW-1185">Reference proteome</keyword>
<dbReference type="RefSeq" id="WP_130598023.1">
    <property type="nucleotide sequence ID" value="NZ_CP036200.1"/>
</dbReference>
<dbReference type="EMBL" id="CP036200">
    <property type="protein sequence ID" value="QBF82050.1"/>
    <property type="molecule type" value="Genomic_DNA"/>
</dbReference>
<dbReference type="InterPro" id="IPR039426">
    <property type="entry name" value="TonB-dep_rcpt-like"/>
</dbReference>
<evidence type="ECO:0000256" key="10">
    <source>
        <dbReference type="SAM" id="MobiDB-lite"/>
    </source>
</evidence>
<dbReference type="AlphaFoldDB" id="A0A411PF84"/>
<proteinExistence type="inferred from homology"/>
<dbReference type="CDD" id="cd01347">
    <property type="entry name" value="ligand_gated_channel"/>
    <property type="match status" value="1"/>
</dbReference>
<comment type="similarity">
    <text evidence="8 9">Belongs to the TonB-dependent receptor family.</text>
</comment>
<keyword evidence="11" id="KW-0732">Signal</keyword>
<evidence type="ECO:0000259" key="12">
    <source>
        <dbReference type="Pfam" id="PF00593"/>
    </source>
</evidence>
<dbReference type="PANTHER" id="PTHR47234">
    <property type="match status" value="1"/>
</dbReference>
<protein>
    <submittedName>
        <fullName evidence="14">TonB-dependent receptor</fullName>
    </submittedName>
</protein>
<evidence type="ECO:0000256" key="9">
    <source>
        <dbReference type="RuleBase" id="RU003357"/>
    </source>
</evidence>
<sequence length="861" mass="93943">MIPTFLRSSCALAVMLAVTPNVYAEQELERIEVTGTHIKRTDMEGASPMSVLTAEDIAKTGAQDISQLLSKLPESGSGTFSTQGNNADDTANGGAAVSLRGLGADSTLVLLNGRRIAVSSFAKSIDTAFVDINSIPISAVKRIDIVKDGASATYGSDAIAGVINIILKKDFEGFEVNGKLAETVEDGGGQQAASMLFGTKSDDGKSHTTVIVDYFKERETLFADRDYSKSADQSANGGSDFRSSSGNPGSYIPATVGSDGSITPKSDQYSWTPDVNCPADLTKGPYCRYDYAPLMTSVPETTRVGLSVFQDYQFNDDLKFFAELMYQHNDSVIKGAASPSFGEFYMLADNPLFASGAAVNPFPGEDLTMRRRITETGQRQKSAESNSARMVLGLNGMLAEWEWELAYTYSYNRNHEYGEQGFVWSPRLQEAINTGTFNPLATTQNPGVIDQITVNTVRNGKSTTQAFDGKIVGDLFDMPAGSVGMAVGFEHRKEELSDTPDELFKRGEIFGTEATEAAGSRDQTSVFVEFAVPVLESLEAQLAARYENYSDFGNTTNPKVALRYTPLDNLTLRASWGKAFRAPSLVQLGLGATQESPGLVDTTRCPLTGLEEDCTAQERTVIFSGNPNLQPEESTSYNLGGVWAITDDLSVGVDYWNYDQEGLITSDTQYLLDNQGNNPDVVKREPSSTAVPGRIIEIYDQFANLGSQNTDGVDFDIKYQLQTQGMGDFNFSYHLTWVNTFDQVRADGTKRELAGEYQHPEYRWTTGADWSIADWRTSARLNYIGEYMGDVDAGATKKIDAFTTLDMNVSYIGLEKWTLTLGANNILNADPSFSETSFMGYDQATHSAIGALWYGKVGYRF</sequence>
<dbReference type="Gene3D" id="2.170.130.10">
    <property type="entry name" value="TonB-dependent receptor, plug domain"/>
    <property type="match status" value="1"/>
</dbReference>
<dbReference type="PANTHER" id="PTHR47234:SF2">
    <property type="entry name" value="TONB-DEPENDENT RECEPTOR"/>
    <property type="match status" value="1"/>
</dbReference>
<dbReference type="PROSITE" id="PS52016">
    <property type="entry name" value="TONB_DEPENDENT_REC_3"/>
    <property type="match status" value="1"/>
</dbReference>
<keyword evidence="3 8" id="KW-1134">Transmembrane beta strand</keyword>
<evidence type="ECO:0000256" key="5">
    <source>
        <dbReference type="ARBA" id="ARBA00023077"/>
    </source>
</evidence>
<feature type="region of interest" description="Disordered" evidence="10">
    <location>
        <begin position="226"/>
        <end position="267"/>
    </location>
</feature>
<feature type="compositionally biased region" description="Polar residues" evidence="10">
    <location>
        <begin position="230"/>
        <end position="248"/>
    </location>
</feature>
<feature type="domain" description="TonB-dependent receptor-like beta-barrel" evidence="12">
    <location>
        <begin position="400"/>
        <end position="826"/>
    </location>
</feature>
<dbReference type="Gene3D" id="2.40.170.20">
    <property type="entry name" value="TonB-dependent receptor, beta-barrel domain"/>
    <property type="match status" value="1"/>
</dbReference>
<dbReference type="OrthoDB" id="176248at2"/>
<dbReference type="GO" id="GO:0009279">
    <property type="term" value="C:cell outer membrane"/>
    <property type="evidence" value="ECO:0007669"/>
    <property type="project" value="UniProtKB-SubCell"/>
</dbReference>
<feature type="signal peptide" evidence="11">
    <location>
        <begin position="1"/>
        <end position="24"/>
    </location>
</feature>
<feature type="compositionally biased region" description="Polar residues" evidence="10">
    <location>
        <begin position="258"/>
        <end position="267"/>
    </location>
</feature>
<evidence type="ECO:0000313" key="14">
    <source>
        <dbReference type="EMBL" id="QBF82050.1"/>
    </source>
</evidence>
<reference evidence="14 15" key="1">
    <citation type="submission" date="2019-02" db="EMBL/GenBank/DDBJ databases">
        <title>Shewanella sp. D4-2 isolated from Dokdo Island.</title>
        <authorList>
            <person name="Baek K."/>
        </authorList>
    </citation>
    <scope>NUCLEOTIDE SEQUENCE [LARGE SCALE GENOMIC DNA]</scope>
    <source>
        <strain evidence="14 15">D4-2</strain>
    </source>
</reference>
<keyword evidence="2 8" id="KW-0813">Transport</keyword>
<keyword evidence="5 9" id="KW-0798">TonB box</keyword>
<feature type="chain" id="PRO_5019180339" evidence="11">
    <location>
        <begin position="25"/>
        <end position="861"/>
    </location>
</feature>
<keyword evidence="6 8" id="KW-0472">Membrane</keyword>
<dbReference type="InterPro" id="IPR000531">
    <property type="entry name" value="Beta-barrel_TonB"/>
</dbReference>
<evidence type="ECO:0000256" key="3">
    <source>
        <dbReference type="ARBA" id="ARBA00022452"/>
    </source>
</evidence>
<gene>
    <name evidence="14" type="ORF">EXU30_04545</name>
</gene>
<dbReference type="Proteomes" id="UP000291106">
    <property type="component" value="Chromosome"/>
</dbReference>
<keyword evidence="14" id="KW-0675">Receptor</keyword>
<keyword evidence="7 8" id="KW-0998">Cell outer membrane</keyword>
<evidence type="ECO:0000256" key="7">
    <source>
        <dbReference type="ARBA" id="ARBA00023237"/>
    </source>
</evidence>
<evidence type="ECO:0000256" key="11">
    <source>
        <dbReference type="SAM" id="SignalP"/>
    </source>
</evidence>
<evidence type="ECO:0000256" key="8">
    <source>
        <dbReference type="PROSITE-ProRule" id="PRU01360"/>
    </source>
</evidence>
<evidence type="ECO:0000256" key="2">
    <source>
        <dbReference type="ARBA" id="ARBA00022448"/>
    </source>
</evidence>
<dbReference type="SUPFAM" id="SSF56935">
    <property type="entry name" value="Porins"/>
    <property type="match status" value="1"/>
</dbReference>
<evidence type="ECO:0000259" key="13">
    <source>
        <dbReference type="Pfam" id="PF07715"/>
    </source>
</evidence>
<keyword evidence="4 8" id="KW-0812">Transmembrane</keyword>
<dbReference type="Pfam" id="PF00593">
    <property type="entry name" value="TonB_dep_Rec_b-barrel"/>
    <property type="match status" value="1"/>
</dbReference>
<accession>A0A411PF84</accession>
<organism evidence="14 15">
    <name type="scientific">Shewanella maritima</name>
    <dbReference type="NCBI Taxonomy" id="2520507"/>
    <lineage>
        <taxon>Bacteria</taxon>
        <taxon>Pseudomonadati</taxon>
        <taxon>Pseudomonadota</taxon>
        <taxon>Gammaproteobacteria</taxon>
        <taxon>Alteromonadales</taxon>
        <taxon>Shewanellaceae</taxon>
        <taxon>Shewanella</taxon>
    </lineage>
</organism>
<evidence type="ECO:0000256" key="4">
    <source>
        <dbReference type="ARBA" id="ARBA00022692"/>
    </source>
</evidence>
<dbReference type="KEGG" id="smai:EXU30_04545"/>
<evidence type="ECO:0000313" key="15">
    <source>
        <dbReference type="Proteomes" id="UP000291106"/>
    </source>
</evidence>
<name>A0A411PF84_9GAMM</name>
<dbReference type="Pfam" id="PF07715">
    <property type="entry name" value="Plug"/>
    <property type="match status" value="1"/>
</dbReference>
<evidence type="ECO:0000256" key="6">
    <source>
        <dbReference type="ARBA" id="ARBA00023136"/>
    </source>
</evidence>
<feature type="domain" description="TonB-dependent receptor plug" evidence="13">
    <location>
        <begin position="43"/>
        <end position="162"/>
    </location>
</feature>
<dbReference type="InterPro" id="IPR012910">
    <property type="entry name" value="Plug_dom"/>
</dbReference>
<evidence type="ECO:0000256" key="1">
    <source>
        <dbReference type="ARBA" id="ARBA00004571"/>
    </source>
</evidence>
<dbReference type="InterPro" id="IPR036942">
    <property type="entry name" value="Beta-barrel_TonB_sf"/>
</dbReference>
<comment type="subcellular location">
    <subcellularLocation>
        <location evidence="1 8">Cell outer membrane</location>
        <topology evidence="1 8">Multi-pass membrane protein</topology>
    </subcellularLocation>
</comment>